<dbReference type="SUPFAM" id="SSF56672">
    <property type="entry name" value="DNA/RNA polymerases"/>
    <property type="match status" value="1"/>
</dbReference>
<dbReference type="PANTHER" id="PTHR37984">
    <property type="entry name" value="PROTEIN CBG26694"/>
    <property type="match status" value="1"/>
</dbReference>
<evidence type="ECO:0000313" key="2">
    <source>
        <dbReference type="Proteomes" id="UP001152795"/>
    </source>
</evidence>
<accession>A0A7D9D578</accession>
<dbReference type="AlphaFoldDB" id="A0A7D9D578"/>
<name>A0A7D9D578_PARCT</name>
<dbReference type="EMBL" id="CACRXK020000006">
    <property type="protein sequence ID" value="CAB3976634.1"/>
    <property type="molecule type" value="Genomic_DNA"/>
</dbReference>
<dbReference type="InterPro" id="IPR050951">
    <property type="entry name" value="Retrovirus_Pol_polyprotein"/>
</dbReference>
<protein>
    <submittedName>
        <fullName evidence="1">Uncharacterized protein</fullName>
    </submittedName>
</protein>
<dbReference type="InterPro" id="IPR043128">
    <property type="entry name" value="Rev_trsase/Diguanyl_cyclase"/>
</dbReference>
<organism evidence="1 2">
    <name type="scientific">Paramuricea clavata</name>
    <name type="common">Red gorgonian</name>
    <name type="synonym">Violescent sea-whip</name>
    <dbReference type="NCBI Taxonomy" id="317549"/>
    <lineage>
        <taxon>Eukaryota</taxon>
        <taxon>Metazoa</taxon>
        <taxon>Cnidaria</taxon>
        <taxon>Anthozoa</taxon>
        <taxon>Octocorallia</taxon>
        <taxon>Malacalcyonacea</taxon>
        <taxon>Plexauridae</taxon>
        <taxon>Paramuricea</taxon>
    </lineage>
</organism>
<evidence type="ECO:0000313" key="1">
    <source>
        <dbReference type="EMBL" id="CAB3976634.1"/>
    </source>
</evidence>
<dbReference type="InterPro" id="IPR043502">
    <property type="entry name" value="DNA/RNA_pol_sf"/>
</dbReference>
<dbReference type="Gene3D" id="3.30.70.270">
    <property type="match status" value="2"/>
</dbReference>
<reference evidence="1" key="1">
    <citation type="submission" date="2020-04" db="EMBL/GenBank/DDBJ databases">
        <authorList>
            <person name="Alioto T."/>
            <person name="Alioto T."/>
            <person name="Gomez Garrido J."/>
        </authorList>
    </citation>
    <scope>NUCLEOTIDE SEQUENCE</scope>
    <source>
        <strain evidence="1">A484AB</strain>
    </source>
</reference>
<comment type="caution">
    <text evidence="1">The sequence shown here is derived from an EMBL/GenBank/DDBJ whole genome shotgun (WGS) entry which is preliminary data.</text>
</comment>
<dbReference type="Proteomes" id="UP001152795">
    <property type="component" value="Unassembled WGS sequence"/>
</dbReference>
<proteinExistence type="predicted"/>
<dbReference type="PANTHER" id="PTHR37984:SF7">
    <property type="entry name" value="INTEGRASE CATALYTIC DOMAIN-CONTAINING PROTEIN"/>
    <property type="match status" value="1"/>
</dbReference>
<dbReference type="OrthoDB" id="441812at2759"/>
<sequence>MLEATRAHNVSLNAEKLQFKQSKLDFFGHTLTDQGIQQAEDKLEAIRNMKPPSNVKELQTILGMVTYLNR</sequence>
<keyword evidence="2" id="KW-1185">Reference proteome</keyword>
<gene>
    <name evidence="1" type="ORF">PACLA_8A027990</name>
</gene>